<dbReference type="InterPro" id="IPR051086">
    <property type="entry name" value="RNase_D-like"/>
</dbReference>
<dbReference type="PROSITE" id="PS50967">
    <property type="entry name" value="HRDC"/>
    <property type="match status" value="1"/>
</dbReference>
<sequence length="398" mass="45353">MANFQFQFIDTPEQLEKAAAAMAACPVLCVDTEFHRESTYYPEFALLQIYGNQQCWVIDPIALTNLDPIWDIMRNPAILKVFHAARQDVEIIFKEAGALPLPMFDTQVAAALLGYGQQVGFGNLVQRITKKALAKGESFTDWKARPLTKKQLEYAADDVIWLMPVYQHLKERLEATRRAEWLEEEQQTLCSPATYQPDDNDAFWRVKGVNKLKGRHLAALQAMSAWRERNARQRDIPRRRMIADEPLLELARRDTLNIDTMQRIRGLNAGFIKRFGDELVICWQQGMNTEESSWPVVEARKGNTSGTDLRLEMLDTLVRLKAEEGEISTTILASKSDLSELASWGYRCKGEPPEVSCLHGWRYELVGHDLLRLLRGEICLHLNPKTGMPTISPCVPPL</sequence>
<reference evidence="8 9" key="1">
    <citation type="journal article" date="2019" name="Appl. Environ. Microbiol.">
        <title>Environmental Evidence and Genomic Insight of Iron-oxidizing Bacteria Preference Towards More Corrosion Resistant Stainless Steel at Higher Salinities.</title>
        <authorList>
            <person name="Garrison C.E."/>
            <person name="Price K.A."/>
            <person name="Field E.K."/>
        </authorList>
    </citation>
    <scope>NUCLEOTIDE SEQUENCE [LARGE SCALE GENOMIC DNA]</scope>
    <source>
        <strain evidence="8 9">P3</strain>
    </source>
</reference>
<comment type="function">
    <text evidence="6">Exonuclease involved in the 3' processing of various precursor tRNAs. Initiates hydrolysis at the 3'-terminus of an RNA molecule and releases 5'-mononucleotides.</text>
</comment>
<dbReference type="HAMAP" id="MF_01899">
    <property type="entry name" value="RNase_D"/>
    <property type="match status" value="1"/>
</dbReference>
<protein>
    <recommendedName>
        <fullName evidence="6">Ribonuclease D</fullName>
        <shortName evidence="6">RNase D</shortName>
        <ecNumber evidence="6">3.1.13.5</ecNumber>
    </recommendedName>
</protein>
<dbReference type="GO" id="GO:0000166">
    <property type="term" value="F:nucleotide binding"/>
    <property type="evidence" value="ECO:0007669"/>
    <property type="project" value="InterPro"/>
</dbReference>
<dbReference type="NCBIfam" id="TIGR01388">
    <property type="entry name" value="rnd"/>
    <property type="match status" value="1"/>
</dbReference>
<name>A0A5R9GPR5_9PROT</name>
<dbReference type="GO" id="GO:0008408">
    <property type="term" value="F:3'-5' exonuclease activity"/>
    <property type="evidence" value="ECO:0007669"/>
    <property type="project" value="InterPro"/>
</dbReference>
<dbReference type="Pfam" id="PF00570">
    <property type="entry name" value="HRDC"/>
    <property type="match status" value="1"/>
</dbReference>
<dbReference type="SMART" id="SM00474">
    <property type="entry name" value="35EXOc"/>
    <property type="match status" value="1"/>
</dbReference>
<evidence type="ECO:0000259" key="7">
    <source>
        <dbReference type="PROSITE" id="PS50967"/>
    </source>
</evidence>
<dbReference type="GO" id="GO:0003676">
    <property type="term" value="F:nucleic acid binding"/>
    <property type="evidence" value="ECO:0007669"/>
    <property type="project" value="InterPro"/>
</dbReference>
<comment type="subcellular location">
    <subcellularLocation>
        <location evidence="6">Cytoplasm</location>
    </subcellularLocation>
</comment>
<dbReference type="GO" id="GO:0005737">
    <property type="term" value="C:cytoplasm"/>
    <property type="evidence" value="ECO:0007669"/>
    <property type="project" value="UniProtKB-SubCell"/>
</dbReference>
<keyword evidence="3 6" id="KW-0540">Nuclease</keyword>
<evidence type="ECO:0000256" key="5">
    <source>
        <dbReference type="ARBA" id="ARBA00022839"/>
    </source>
</evidence>
<dbReference type="Proteomes" id="UP000306585">
    <property type="component" value="Unassembled WGS sequence"/>
</dbReference>
<comment type="cofactor">
    <cofactor evidence="6">
        <name>a divalent metal cation</name>
        <dbReference type="ChEBI" id="CHEBI:60240"/>
    </cofactor>
</comment>
<dbReference type="AlphaFoldDB" id="A0A5R9GPR5"/>
<dbReference type="InterPro" id="IPR012337">
    <property type="entry name" value="RNaseH-like_sf"/>
</dbReference>
<dbReference type="GO" id="GO:0033890">
    <property type="term" value="F:ribonuclease D activity"/>
    <property type="evidence" value="ECO:0007669"/>
    <property type="project" value="UniProtKB-UniRule"/>
</dbReference>
<comment type="catalytic activity">
    <reaction evidence="6">
        <text>Exonucleolytic cleavage that removes extra residues from the 3'-terminus of tRNA to produce 5'-mononucleotides.</text>
        <dbReference type="EC" id="3.1.13.5"/>
    </reaction>
</comment>
<dbReference type="Gene3D" id="1.10.150.80">
    <property type="entry name" value="HRDC domain"/>
    <property type="match status" value="2"/>
</dbReference>
<keyword evidence="9" id="KW-1185">Reference proteome</keyword>
<dbReference type="InterPro" id="IPR036397">
    <property type="entry name" value="RNaseH_sf"/>
</dbReference>
<dbReference type="GO" id="GO:0042780">
    <property type="term" value="P:tRNA 3'-end processing"/>
    <property type="evidence" value="ECO:0007669"/>
    <property type="project" value="UniProtKB-UniRule"/>
</dbReference>
<dbReference type="Pfam" id="PF01612">
    <property type="entry name" value="DNA_pol_A_exo1"/>
    <property type="match status" value="1"/>
</dbReference>
<keyword evidence="5 6" id="KW-0269">Exonuclease</keyword>
<comment type="caution">
    <text evidence="8">The sequence shown here is derived from an EMBL/GenBank/DDBJ whole genome shotgun (WGS) entry which is preliminary data.</text>
</comment>
<proteinExistence type="inferred from homology"/>
<dbReference type="EMBL" id="VBRY01000004">
    <property type="protein sequence ID" value="TLS67960.1"/>
    <property type="molecule type" value="Genomic_DNA"/>
</dbReference>
<dbReference type="PANTHER" id="PTHR47649">
    <property type="entry name" value="RIBONUCLEASE D"/>
    <property type="match status" value="1"/>
</dbReference>
<evidence type="ECO:0000256" key="1">
    <source>
        <dbReference type="ARBA" id="ARBA00022490"/>
    </source>
</evidence>
<keyword evidence="2 6" id="KW-0819">tRNA processing</keyword>
<dbReference type="CDD" id="cd06142">
    <property type="entry name" value="RNaseD_exo"/>
    <property type="match status" value="1"/>
</dbReference>
<organism evidence="8 9">
    <name type="scientific">Mariprofundus erugo</name>
    <dbReference type="NCBI Taxonomy" id="2528639"/>
    <lineage>
        <taxon>Bacteria</taxon>
        <taxon>Pseudomonadati</taxon>
        <taxon>Pseudomonadota</taxon>
        <taxon>Candidatius Mariprofundia</taxon>
        <taxon>Mariprofundales</taxon>
        <taxon>Mariprofundaceae</taxon>
        <taxon>Mariprofundus</taxon>
    </lineage>
</organism>
<evidence type="ECO:0000256" key="3">
    <source>
        <dbReference type="ARBA" id="ARBA00022722"/>
    </source>
</evidence>
<dbReference type="RefSeq" id="WP_138238857.1">
    <property type="nucleotide sequence ID" value="NZ_VBRY01000004.1"/>
</dbReference>
<dbReference type="InterPro" id="IPR044876">
    <property type="entry name" value="HRDC_dom_sf"/>
</dbReference>
<dbReference type="SUPFAM" id="SSF47819">
    <property type="entry name" value="HRDC-like"/>
    <property type="match status" value="2"/>
</dbReference>
<keyword evidence="1 6" id="KW-0963">Cytoplasm</keyword>
<evidence type="ECO:0000313" key="8">
    <source>
        <dbReference type="EMBL" id="TLS67960.1"/>
    </source>
</evidence>
<comment type="similarity">
    <text evidence="6">Belongs to the RNase D family.</text>
</comment>
<gene>
    <name evidence="6 8" type="primary">rnd</name>
    <name evidence="8" type="ORF">FEF65_05820</name>
</gene>
<dbReference type="InterPro" id="IPR010997">
    <property type="entry name" value="HRDC-like_sf"/>
</dbReference>
<dbReference type="Gene3D" id="3.30.420.10">
    <property type="entry name" value="Ribonuclease H-like superfamily/Ribonuclease H"/>
    <property type="match status" value="1"/>
</dbReference>
<keyword evidence="4 6" id="KW-0378">Hydrolase</keyword>
<dbReference type="InterPro" id="IPR006292">
    <property type="entry name" value="RNase_D"/>
</dbReference>
<evidence type="ECO:0000313" key="9">
    <source>
        <dbReference type="Proteomes" id="UP000306585"/>
    </source>
</evidence>
<dbReference type="InterPro" id="IPR002562">
    <property type="entry name" value="3'-5'_exonuclease_dom"/>
</dbReference>
<dbReference type="PANTHER" id="PTHR47649:SF1">
    <property type="entry name" value="RIBONUCLEASE D"/>
    <property type="match status" value="1"/>
</dbReference>
<evidence type="ECO:0000256" key="4">
    <source>
        <dbReference type="ARBA" id="ARBA00022801"/>
    </source>
</evidence>
<dbReference type="SUPFAM" id="SSF53098">
    <property type="entry name" value="Ribonuclease H-like"/>
    <property type="match status" value="1"/>
</dbReference>
<dbReference type="EC" id="3.1.13.5" evidence="6"/>
<accession>A0A5R9GPR5</accession>
<feature type="domain" description="HRDC" evidence="7">
    <location>
        <begin position="213"/>
        <end position="293"/>
    </location>
</feature>
<evidence type="ECO:0000256" key="2">
    <source>
        <dbReference type="ARBA" id="ARBA00022694"/>
    </source>
</evidence>
<dbReference type="InterPro" id="IPR002121">
    <property type="entry name" value="HRDC_dom"/>
</dbReference>
<evidence type="ECO:0000256" key="6">
    <source>
        <dbReference type="HAMAP-Rule" id="MF_01899"/>
    </source>
</evidence>